<evidence type="ECO:0000259" key="1">
    <source>
        <dbReference type="Pfam" id="PF25535"/>
    </source>
</evidence>
<reference evidence="2 3" key="1">
    <citation type="submission" date="2017-06" db="EMBL/GenBank/DDBJ databases">
        <authorList>
            <person name="Kim H.J."/>
            <person name="Triplett B.A."/>
        </authorList>
    </citation>
    <scope>NUCLEOTIDE SEQUENCE [LARGE SCALE GENOMIC DNA]</scope>
    <source>
        <strain evidence="2">FRACA_ARgP5</strain>
    </source>
</reference>
<organism evidence="2 3">
    <name type="scientific">Frankia canadensis</name>
    <dbReference type="NCBI Taxonomy" id="1836972"/>
    <lineage>
        <taxon>Bacteria</taxon>
        <taxon>Bacillati</taxon>
        <taxon>Actinomycetota</taxon>
        <taxon>Actinomycetes</taxon>
        <taxon>Frankiales</taxon>
        <taxon>Frankiaceae</taxon>
        <taxon>Frankia</taxon>
    </lineage>
</organism>
<sequence>MTEQRSGRHLVQPATIRGFHNCLLPHATMTAPICIAHRGGEEARLGSAEIGVVGAEIGVVGAGGELLLAPNLVFHYVEGHHYRPPDIFAEAVLARRAVVLPADIPF</sequence>
<dbReference type="EMBL" id="FZMO01000268">
    <property type="protein sequence ID" value="SNQ49499.1"/>
    <property type="molecule type" value="Genomic_DNA"/>
</dbReference>
<dbReference type="Proteomes" id="UP000234331">
    <property type="component" value="Unassembled WGS sequence"/>
</dbReference>
<dbReference type="OrthoDB" id="5523878at2"/>
<evidence type="ECO:0000313" key="2">
    <source>
        <dbReference type="EMBL" id="SNQ49499.1"/>
    </source>
</evidence>
<evidence type="ECO:0000313" key="3">
    <source>
        <dbReference type="Proteomes" id="UP000234331"/>
    </source>
</evidence>
<protein>
    <recommendedName>
        <fullName evidence="1">DUF7919 domain-containing protein</fullName>
    </recommendedName>
</protein>
<name>A0A2I2KV05_9ACTN</name>
<dbReference type="AlphaFoldDB" id="A0A2I2KV05"/>
<dbReference type="Pfam" id="PF25535">
    <property type="entry name" value="DUF7919"/>
    <property type="match status" value="1"/>
</dbReference>
<feature type="domain" description="DUF7919" evidence="1">
    <location>
        <begin position="14"/>
        <end position="93"/>
    </location>
</feature>
<accession>A0A2I2KV05</accession>
<dbReference type="RefSeq" id="WP_101832974.1">
    <property type="nucleotide sequence ID" value="NZ_FZMO01000268.1"/>
</dbReference>
<dbReference type="InterPro" id="IPR057679">
    <property type="entry name" value="DUF7919"/>
</dbReference>
<proteinExistence type="predicted"/>
<keyword evidence="3" id="KW-1185">Reference proteome</keyword>
<gene>
    <name evidence="2" type="ORF">FRACA_340009</name>
</gene>